<evidence type="ECO:0000256" key="3">
    <source>
        <dbReference type="ARBA" id="ARBA00022989"/>
    </source>
</evidence>
<dbReference type="InterPro" id="IPR003372">
    <property type="entry name" value="PSII_PsbL"/>
</dbReference>
<keyword evidence="5" id="KW-0674">Reaction center</keyword>
<comment type="function">
    <text evidence="5">One of the components of the core complex of photosystem II (PSII). PSII is a light-driven water:plastoquinone oxidoreductase that uses light energy to abstract electrons from H(2)O, generating O(2) and a proton gradient subsequently used for ATP formation. It consists of a core antenna complex that captures photons, and an electron transfer chain that converts photonic excitation into a charge separation. This subunit is found at the monomer-monomer interface and is required for correct PSII assembly and/or dimerization.</text>
</comment>
<evidence type="ECO:0000256" key="5">
    <source>
        <dbReference type="HAMAP-Rule" id="MF_01317"/>
    </source>
</evidence>
<reference evidence="6" key="1">
    <citation type="journal article" date="2019" name="Genome Biol. Evol.">
        <title>Plastid Genomes and Proteins Illuminate the Evolution of Eustigmatophyte Algae and Their Bacterial Endosymbionts.</title>
        <authorList>
            <person name="Sevcikova T."/>
            <person name="Yurchenko T."/>
            <person name="Fawley K.P."/>
            <person name="Amaral R."/>
            <person name="Strnad H."/>
            <person name="Santos L.M."/>
            <person name="Fawley M.W."/>
            <person name="Elias M."/>
        </authorList>
    </citation>
    <scope>NUCLEOTIDE SEQUENCE</scope>
    <source>
        <strain evidence="6">CAUP Q 401</strain>
    </source>
</reference>
<geneLocation type="plastid" evidence="6"/>
<dbReference type="GO" id="GO:0015979">
    <property type="term" value="P:photosynthesis"/>
    <property type="evidence" value="ECO:0007669"/>
    <property type="project" value="UniProtKB-UniRule"/>
</dbReference>
<keyword evidence="6" id="KW-0934">Plastid</keyword>
<evidence type="ECO:0000256" key="4">
    <source>
        <dbReference type="ARBA" id="ARBA00023136"/>
    </source>
</evidence>
<organism evidence="6">
    <name type="scientific">Pseudellipsoidion edaphicum</name>
    <dbReference type="NCBI Taxonomy" id="1431838"/>
    <lineage>
        <taxon>Eukaryota</taxon>
        <taxon>Sar</taxon>
        <taxon>Stramenopiles</taxon>
        <taxon>Ochrophyta</taxon>
        <taxon>Eustigmatophyceae</taxon>
        <taxon>Eustigmatales</taxon>
        <taxon>Neomonodaceae</taxon>
        <taxon>Pseudellipsoidion</taxon>
    </lineage>
</organism>
<keyword evidence="2 5" id="KW-0812">Transmembrane</keyword>
<dbReference type="AlphaFoldDB" id="A0A410D2M9"/>
<gene>
    <name evidence="5 6" type="primary">psbL</name>
</gene>
<proteinExistence type="inferred from homology"/>
<comment type="subcellular location">
    <subcellularLocation>
        <location evidence="5">Cellular thylakoid membrane</location>
        <topology evidence="5">Single-pass membrane protein</topology>
    </subcellularLocation>
    <subcellularLocation>
        <location evidence="1">Membrane</location>
        <topology evidence="1">Single-pass membrane protein</topology>
    </subcellularLocation>
</comment>
<dbReference type="GO" id="GO:0005737">
    <property type="term" value="C:cytoplasm"/>
    <property type="evidence" value="ECO:0007669"/>
    <property type="project" value="UniProtKB-ARBA"/>
</dbReference>
<sequence length="43" mass="4751">MSSSNAPGPNPNSSPVELNRTSLYWGLLLIFVLAVLFSSYFFN</sequence>
<protein>
    <recommendedName>
        <fullName evidence="5">Photosystem II reaction center protein L</fullName>
        <shortName evidence="5">PSII-L</shortName>
    </recommendedName>
</protein>
<accession>A0A410D2M9</accession>
<keyword evidence="5" id="KW-0602">Photosynthesis</keyword>
<dbReference type="GO" id="GO:0042651">
    <property type="term" value="C:thylakoid membrane"/>
    <property type="evidence" value="ECO:0007669"/>
    <property type="project" value="UniProtKB-UniRule"/>
</dbReference>
<dbReference type="InterPro" id="IPR037266">
    <property type="entry name" value="PSII_PsbL_sf"/>
</dbReference>
<keyword evidence="5" id="KW-0604">Photosystem II</keyword>
<dbReference type="HAMAP" id="MF_01317">
    <property type="entry name" value="PSII_PsbL"/>
    <property type="match status" value="1"/>
</dbReference>
<feature type="transmembrane region" description="Helical" evidence="5">
    <location>
        <begin position="23"/>
        <end position="42"/>
    </location>
</feature>
<evidence type="ECO:0000256" key="1">
    <source>
        <dbReference type="ARBA" id="ARBA00004167"/>
    </source>
</evidence>
<dbReference type="NCBIfam" id="NF001972">
    <property type="entry name" value="PRK00753.1"/>
    <property type="match status" value="1"/>
</dbReference>
<comment type="similarity">
    <text evidence="5">Belongs to the PsbL family.</text>
</comment>
<evidence type="ECO:0000256" key="2">
    <source>
        <dbReference type="ARBA" id="ARBA00022692"/>
    </source>
</evidence>
<keyword evidence="4 5" id="KW-0472">Membrane</keyword>
<dbReference type="SUPFAM" id="SSF161017">
    <property type="entry name" value="Photosystem II reaction center protein L, PsbL"/>
    <property type="match status" value="1"/>
</dbReference>
<name>A0A410D2M9_9STRA</name>
<comment type="subunit">
    <text evidence="5">PSII is composed of 1 copy each of membrane proteins PsbA, PsbB, PsbC, PsbD, PsbE, PsbF, PsbH, PsbI, PsbJ, PsbK, PsbL, PsbM, PsbT, PsbX, PsbY, PsbZ, Psb30/Ycf12, at least 3 peripheral proteins of the oxygen-evolving complex and a large number of cofactors. It forms dimeric complexes.</text>
</comment>
<dbReference type="GO" id="GO:0009539">
    <property type="term" value="C:photosystem II reaction center"/>
    <property type="evidence" value="ECO:0007669"/>
    <property type="project" value="InterPro"/>
</dbReference>
<keyword evidence="3 5" id="KW-1133">Transmembrane helix</keyword>
<dbReference type="RefSeq" id="YP_009551051.1">
    <property type="nucleotide sequence ID" value="NC_040299.1"/>
</dbReference>
<dbReference type="GeneID" id="38948202"/>
<dbReference type="Pfam" id="PF02419">
    <property type="entry name" value="PsbL"/>
    <property type="match status" value="1"/>
</dbReference>
<evidence type="ECO:0000313" key="6">
    <source>
        <dbReference type="EMBL" id="QAA11987.1"/>
    </source>
</evidence>
<dbReference type="EMBL" id="MK281457">
    <property type="protein sequence ID" value="QAA11987.1"/>
    <property type="molecule type" value="Genomic_DNA"/>
</dbReference>